<proteinExistence type="predicted"/>
<accession>A0ABW6WAS1</accession>
<reference evidence="2 3" key="1">
    <citation type="submission" date="2024-10" db="EMBL/GenBank/DDBJ databases">
        <title>The Natural Products Discovery Center: Release of the First 8490 Sequenced Strains for Exploring Actinobacteria Biosynthetic Diversity.</title>
        <authorList>
            <person name="Kalkreuter E."/>
            <person name="Kautsar S.A."/>
            <person name="Yang D."/>
            <person name="Bader C.D."/>
            <person name="Teijaro C.N."/>
            <person name="Fluegel L."/>
            <person name="Davis C.M."/>
            <person name="Simpson J.R."/>
            <person name="Lauterbach L."/>
            <person name="Steele A.D."/>
            <person name="Gui C."/>
            <person name="Meng S."/>
            <person name="Li G."/>
            <person name="Viehrig K."/>
            <person name="Ye F."/>
            <person name="Su P."/>
            <person name="Kiefer A.F."/>
            <person name="Nichols A."/>
            <person name="Cepeda A.J."/>
            <person name="Yan W."/>
            <person name="Fan B."/>
            <person name="Jiang Y."/>
            <person name="Adhikari A."/>
            <person name="Zheng C.-J."/>
            <person name="Schuster L."/>
            <person name="Cowan T.M."/>
            <person name="Smanski M.J."/>
            <person name="Chevrette M.G."/>
            <person name="De Carvalho L.P.S."/>
            <person name="Shen B."/>
        </authorList>
    </citation>
    <scope>NUCLEOTIDE SEQUENCE [LARGE SCALE GENOMIC DNA]</scope>
    <source>
        <strain evidence="2 3">NPDC000087</strain>
    </source>
</reference>
<gene>
    <name evidence="2" type="ORF">ACFY35_13275</name>
</gene>
<organism evidence="2 3">
    <name type="scientific">Paractinoplanes globisporus</name>
    <dbReference type="NCBI Taxonomy" id="113565"/>
    <lineage>
        <taxon>Bacteria</taxon>
        <taxon>Bacillati</taxon>
        <taxon>Actinomycetota</taxon>
        <taxon>Actinomycetes</taxon>
        <taxon>Micromonosporales</taxon>
        <taxon>Micromonosporaceae</taxon>
        <taxon>Paractinoplanes</taxon>
    </lineage>
</organism>
<evidence type="ECO:0000313" key="3">
    <source>
        <dbReference type="Proteomes" id="UP001602245"/>
    </source>
</evidence>
<comment type="caution">
    <text evidence="2">The sequence shown here is derived from an EMBL/GenBank/DDBJ whole genome shotgun (WGS) entry which is preliminary data.</text>
</comment>
<feature type="compositionally biased region" description="Low complexity" evidence="1">
    <location>
        <begin position="22"/>
        <end position="39"/>
    </location>
</feature>
<name>A0ABW6WAS1_9ACTN</name>
<sequence length="589" mass="61827">MRDPAGLADATPTLPEDAPFSPARAPALPGPGAALPRPRAGGPWLAPAAVLKRVAEMRGDGARHAAEALLDAIGAGRAPHEVAGIVEAVTAHQADAADAGSDTADVSIADVDRVLGAAARRPAVEVAELAGILARLGRDDLLASAWRAVAANDPAGVAALLPAGEVAGLIAYLEDAGAGPVEPVADAVLAADPMRAGQVMALLDRSLVARHLTARLAGGPPSSVLAVMLELIRADRRMLARDVATACAATLTAPIVLPGGASGSERARMVIDLVVSSPEHGALLAVGVEPKLLAVRLMTEPPGIVTAVLTRAVATGGAAAHVTAIVDALAARPDEAVRWIGRLSHVEPEPGGTGGRRPDLVDRYLRAFLRRHPGEVVARLVHELDEQGATAVAQRLVGEVRRDMYDHARRFAIARPLHESPRGAALWNDWSADPVEVARAAALDELYRRLGDGVLPGTLAGEPRTEWAGSLSLEAGEWPLWLMTLRGGLEDSMVVGFSSWCLHVSAGIEQRTVRREDFRIAYVNLAELAFRMDDSRIQLRRQSPAGAPVQSFSWPVDVRVLGREPVVALVALLNQVAEAVRRAVSARRD</sequence>
<feature type="region of interest" description="Disordered" evidence="1">
    <location>
        <begin position="1"/>
        <end position="39"/>
    </location>
</feature>
<dbReference type="EMBL" id="JBIAZU010000002">
    <property type="protein sequence ID" value="MFF5290411.1"/>
    <property type="molecule type" value="Genomic_DNA"/>
</dbReference>
<protein>
    <submittedName>
        <fullName evidence="2">Uncharacterized protein</fullName>
    </submittedName>
</protein>
<dbReference type="Proteomes" id="UP001602245">
    <property type="component" value="Unassembled WGS sequence"/>
</dbReference>
<evidence type="ECO:0000313" key="2">
    <source>
        <dbReference type="EMBL" id="MFF5290411.1"/>
    </source>
</evidence>
<keyword evidence="3" id="KW-1185">Reference proteome</keyword>
<dbReference type="RefSeq" id="WP_157295532.1">
    <property type="nucleotide sequence ID" value="NZ_JBIAZU010000002.1"/>
</dbReference>
<evidence type="ECO:0000256" key="1">
    <source>
        <dbReference type="SAM" id="MobiDB-lite"/>
    </source>
</evidence>